<gene>
    <name evidence="1" type="ORF">RSOLAG1IB_05751</name>
</gene>
<evidence type="ECO:0000313" key="1">
    <source>
        <dbReference type="EMBL" id="CEL52546.1"/>
    </source>
</evidence>
<organism evidence="1 2">
    <name type="scientific">Thanatephorus cucumeris (strain AG1-IB / isolate 7/3/14)</name>
    <name type="common">Lettuce bottom rot fungus</name>
    <name type="synonym">Rhizoctonia solani</name>
    <dbReference type="NCBI Taxonomy" id="1108050"/>
    <lineage>
        <taxon>Eukaryota</taxon>
        <taxon>Fungi</taxon>
        <taxon>Dikarya</taxon>
        <taxon>Basidiomycota</taxon>
        <taxon>Agaricomycotina</taxon>
        <taxon>Agaricomycetes</taxon>
        <taxon>Cantharellales</taxon>
        <taxon>Ceratobasidiaceae</taxon>
        <taxon>Rhizoctonia</taxon>
        <taxon>Rhizoctonia solani AG-1</taxon>
    </lineage>
</organism>
<keyword evidence="2" id="KW-1185">Reference proteome</keyword>
<dbReference type="EMBL" id="LN679109">
    <property type="protein sequence ID" value="CEL52546.1"/>
    <property type="molecule type" value="Genomic_DNA"/>
</dbReference>
<proteinExistence type="predicted"/>
<protein>
    <submittedName>
        <fullName evidence="1">Uncharacterized protein</fullName>
    </submittedName>
</protein>
<dbReference type="Proteomes" id="UP000059188">
    <property type="component" value="Unassembled WGS sequence"/>
</dbReference>
<sequence length="194" mass="22421">MKCSLTAGPERRSKKGCLALRRSTYVSCTRPVAPPPPFYPYNRFKFRALTRTYKSRQFRNQLNIWCDRTHIGYYIRFHTQSFLDQDNQTAYQSIPYFPRIINHGASYQAQGQSYPDAQNRSLLHISRDRLPVNTRSINFNVISSAPGLVLVQPRLITYGEEMLESYVVGLGTSKRKAEEDAARLLLTSGRHCFY</sequence>
<dbReference type="OrthoDB" id="3161125at2759"/>
<evidence type="ECO:0000313" key="2">
    <source>
        <dbReference type="Proteomes" id="UP000059188"/>
    </source>
</evidence>
<reference evidence="1 2" key="1">
    <citation type="submission" date="2014-11" db="EMBL/GenBank/DDBJ databases">
        <authorList>
            <person name="Wibberg Daniel"/>
        </authorList>
    </citation>
    <scope>NUCLEOTIDE SEQUENCE [LARGE SCALE GENOMIC DNA]</scope>
    <source>
        <strain evidence="1">Rhizoctonia solani AG1-IB 7/3/14</strain>
    </source>
</reference>
<name>A0A0B7F3B3_THACB</name>
<accession>A0A0B7F3B3</accession>
<dbReference type="AlphaFoldDB" id="A0A0B7F3B3"/>